<dbReference type="AlphaFoldDB" id="A0AA40KM00"/>
<feature type="transmembrane region" description="Helical" evidence="1">
    <location>
        <begin position="14"/>
        <end position="39"/>
    </location>
</feature>
<keyword evidence="1" id="KW-0472">Membrane</keyword>
<dbReference type="EMBL" id="JAHYIQ010000016">
    <property type="protein sequence ID" value="KAK1125295.1"/>
    <property type="molecule type" value="Genomic_DNA"/>
</dbReference>
<reference evidence="2" key="1">
    <citation type="submission" date="2021-10" db="EMBL/GenBank/DDBJ databases">
        <title>Melipona bicolor Genome sequencing and assembly.</title>
        <authorList>
            <person name="Araujo N.S."/>
            <person name="Arias M.C."/>
        </authorList>
    </citation>
    <scope>NUCLEOTIDE SEQUENCE</scope>
    <source>
        <strain evidence="2">USP_2M_L1-L4_2017</strain>
        <tissue evidence="2">Whole body</tissue>
    </source>
</reference>
<evidence type="ECO:0000313" key="3">
    <source>
        <dbReference type="Proteomes" id="UP001177670"/>
    </source>
</evidence>
<protein>
    <submittedName>
        <fullName evidence="2">Uncharacterized protein</fullName>
    </submittedName>
</protein>
<accession>A0AA40KM00</accession>
<keyword evidence="1" id="KW-1133">Transmembrane helix</keyword>
<gene>
    <name evidence="2" type="ORF">K0M31_005668</name>
</gene>
<name>A0AA40KM00_9HYME</name>
<sequence>MGAYIRPKSTAVQIARIAAVTLVTMSVVLGSFILAGSWVQARASCTPESIAAMQAELRLQQQQQQQPSSITYQQGEFLKHLQPEALVQKISRLINQFSTILSSRVQPFRFMVESKEGKRRENGDNRINAGTKESICFTWPEELRNTNA</sequence>
<organism evidence="2 3">
    <name type="scientific">Melipona bicolor</name>
    <dbReference type="NCBI Taxonomy" id="60889"/>
    <lineage>
        <taxon>Eukaryota</taxon>
        <taxon>Metazoa</taxon>
        <taxon>Ecdysozoa</taxon>
        <taxon>Arthropoda</taxon>
        <taxon>Hexapoda</taxon>
        <taxon>Insecta</taxon>
        <taxon>Pterygota</taxon>
        <taxon>Neoptera</taxon>
        <taxon>Endopterygota</taxon>
        <taxon>Hymenoptera</taxon>
        <taxon>Apocrita</taxon>
        <taxon>Aculeata</taxon>
        <taxon>Apoidea</taxon>
        <taxon>Anthophila</taxon>
        <taxon>Apidae</taxon>
        <taxon>Melipona</taxon>
    </lineage>
</organism>
<evidence type="ECO:0000313" key="2">
    <source>
        <dbReference type="EMBL" id="KAK1125295.1"/>
    </source>
</evidence>
<comment type="caution">
    <text evidence="2">The sequence shown here is derived from an EMBL/GenBank/DDBJ whole genome shotgun (WGS) entry which is preliminary data.</text>
</comment>
<evidence type="ECO:0000256" key="1">
    <source>
        <dbReference type="SAM" id="Phobius"/>
    </source>
</evidence>
<proteinExistence type="predicted"/>
<keyword evidence="3" id="KW-1185">Reference proteome</keyword>
<dbReference type="Proteomes" id="UP001177670">
    <property type="component" value="Unassembled WGS sequence"/>
</dbReference>
<keyword evidence="1" id="KW-0812">Transmembrane</keyword>